<dbReference type="InterPro" id="IPR014001">
    <property type="entry name" value="Helicase_ATP-bd"/>
</dbReference>
<sequence length="423" mass="47220">MLDNPYQLIALRMGGGKTVVTLTAVDDLMRNRFEISKTLVVAPLRVAELVWHTEAAKWGHLAALRVSKVLGPQGKRLEALRADADVYVINRENFVWLVREMGNKWPFDCVVIDENKGFKDRDSLAWQALKRVRQKIKRLYILTGTPDPNGNLLDLWPQISVMDSGQRLGKGITGYKDRWYLPDKRNGQTIFSWKLRPGARDEIQALVRDVMVSIDTGAVLPDRIDNVVPVTFDRKRYDEMQATQVSGRVMAVNTAVLAGKLGQMANGAVYDDAKVVHHIHDAKLDALEEIIDQGEPVLCFTAYVHDMDRIKARFPQAVQFDGERSLLAWQSGLISLLVMHPGSGGHGVDGLQLGGNVAVWFGLPYSLDLYEQANARLHRPGQENNVVVHHLVAIGTIDERIMGVLANKGNMQQALIDAVKELV</sequence>
<protein>
    <submittedName>
        <fullName evidence="2">DEXDc domain containing protein</fullName>
    </submittedName>
</protein>
<dbReference type="EMBL" id="LR796445">
    <property type="protein sequence ID" value="CAB4145927.1"/>
    <property type="molecule type" value="Genomic_DNA"/>
</dbReference>
<dbReference type="SUPFAM" id="SSF52540">
    <property type="entry name" value="P-loop containing nucleoside triphosphate hydrolases"/>
    <property type="match status" value="2"/>
</dbReference>
<dbReference type="PROSITE" id="PS51192">
    <property type="entry name" value="HELICASE_ATP_BIND_1"/>
    <property type="match status" value="1"/>
</dbReference>
<organism evidence="2">
    <name type="scientific">uncultured Caudovirales phage</name>
    <dbReference type="NCBI Taxonomy" id="2100421"/>
    <lineage>
        <taxon>Viruses</taxon>
        <taxon>Duplodnaviria</taxon>
        <taxon>Heunggongvirae</taxon>
        <taxon>Uroviricota</taxon>
        <taxon>Caudoviricetes</taxon>
        <taxon>Peduoviridae</taxon>
        <taxon>Maltschvirus</taxon>
        <taxon>Maltschvirus maltsch</taxon>
    </lineage>
</organism>
<gene>
    <name evidence="3" type="ORF">UFOVP1207_66</name>
    <name evidence="2" type="ORF">UFOVP474_70</name>
</gene>
<evidence type="ECO:0000259" key="1">
    <source>
        <dbReference type="PROSITE" id="PS51192"/>
    </source>
</evidence>
<dbReference type="InterPro" id="IPR038718">
    <property type="entry name" value="SNF2-like_sf"/>
</dbReference>
<accession>A0A6J5MJN0</accession>
<dbReference type="Gene3D" id="3.40.50.300">
    <property type="entry name" value="P-loop containing nucleotide triphosphate hydrolases"/>
    <property type="match status" value="1"/>
</dbReference>
<evidence type="ECO:0000313" key="3">
    <source>
        <dbReference type="EMBL" id="CAB4190357.1"/>
    </source>
</evidence>
<feature type="domain" description="Helicase ATP-binding" evidence="1">
    <location>
        <begin position="1"/>
        <end position="164"/>
    </location>
</feature>
<dbReference type="GO" id="GO:0005524">
    <property type="term" value="F:ATP binding"/>
    <property type="evidence" value="ECO:0007669"/>
    <property type="project" value="InterPro"/>
</dbReference>
<reference evidence="2" key="1">
    <citation type="submission" date="2020-04" db="EMBL/GenBank/DDBJ databases">
        <authorList>
            <person name="Chiriac C."/>
            <person name="Salcher M."/>
            <person name="Ghai R."/>
            <person name="Kavagutti S V."/>
        </authorList>
    </citation>
    <scope>NUCLEOTIDE SEQUENCE</scope>
</reference>
<dbReference type="InterPro" id="IPR027417">
    <property type="entry name" value="P-loop_NTPase"/>
</dbReference>
<proteinExistence type="predicted"/>
<dbReference type="Pfam" id="PF00176">
    <property type="entry name" value="SNF2-rel_dom"/>
    <property type="match status" value="1"/>
</dbReference>
<dbReference type="Gene3D" id="3.40.50.10810">
    <property type="entry name" value="Tandem AAA-ATPase domain"/>
    <property type="match status" value="1"/>
</dbReference>
<dbReference type="PANTHER" id="PTHR10799">
    <property type="entry name" value="SNF2/RAD54 HELICASE FAMILY"/>
    <property type="match status" value="1"/>
</dbReference>
<evidence type="ECO:0000313" key="2">
    <source>
        <dbReference type="EMBL" id="CAB4145927.1"/>
    </source>
</evidence>
<dbReference type="InterPro" id="IPR000330">
    <property type="entry name" value="SNF2_N"/>
</dbReference>
<name>A0A6J5MJN0_9CAUD</name>
<dbReference type="EMBL" id="LR797155">
    <property type="protein sequence ID" value="CAB4190357.1"/>
    <property type="molecule type" value="Genomic_DNA"/>
</dbReference>